<evidence type="ECO:0000313" key="8">
    <source>
        <dbReference type="EMBL" id="TQL78641.1"/>
    </source>
</evidence>
<dbReference type="GO" id="GO:0005886">
    <property type="term" value="C:plasma membrane"/>
    <property type="evidence" value="ECO:0007669"/>
    <property type="project" value="UniProtKB-SubCell"/>
</dbReference>
<comment type="subcellular location">
    <subcellularLocation>
        <location evidence="1">Cell membrane</location>
        <topology evidence="1">Peripheral membrane protein</topology>
    </subcellularLocation>
</comment>
<evidence type="ECO:0000313" key="9">
    <source>
        <dbReference type="Proteomes" id="UP000317043"/>
    </source>
</evidence>
<dbReference type="Pfam" id="PF13732">
    <property type="entry name" value="DrrA1-3_C"/>
    <property type="match status" value="1"/>
</dbReference>
<evidence type="ECO:0000256" key="2">
    <source>
        <dbReference type="ARBA" id="ARBA00005417"/>
    </source>
</evidence>
<dbReference type="GO" id="GO:0005524">
    <property type="term" value="F:ATP binding"/>
    <property type="evidence" value="ECO:0007669"/>
    <property type="project" value="UniProtKB-KW"/>
</dbReference>
<dbReference type="PROSITE" id="PS50893">
    <property type="entry name" value="ABC_TRANSPORTER_2"/>
    <property type="match status" value="1"/>
</dbReference>
<dbReference type="OrthoDB" id="9804819at2"/>
<dbReference type="InterPro" id="IPR025302">
    <property type="entry name" value="DrrA1/2-like_C"/>
</dbReference>
<gene>
    <name evidence="8" type="ORF">FB566_4231</name>
</gene>
<evidence type="ECO:0000256" key="4">
    <source>
        <dbReference type="ARBA" id="ARBA00022741"/>
    </source>
</evidence>
<comment type="similarity">
    <text evidence="2">Belongs to the ABC transporter superfamily.</text>
</comment>
<dbReference type="AlphaFoldDB" id="A0A543B1F6"/>
<proteinExistence type="inferred from homology"/>
<evidence type="ECO:0000256" key="3">
    <source>
        <dbReference type="ARBA" id="ARBA00022448"/>
    </source>
</evidence>
<evidence type="ECO:0000256" key="5">
    <source>
        <dbReference type="ARBA" id="ARBA00022840"/>
    </source>
</evidence>
<dbReference type="InterPro" id="IPR017871">
    <property type="entry name" value="ABC_transporter-like_CS"/>
</dbReference>
<dbReference type="Gene3D" id="3.40.50.300">
    <property type="entry name" value="P-loop containing nucleotide triphosphate hydrolases"/>
    <property type="match status" value="1"/>
</dbReference>
<keyword evidence="5 8" id="KW-0067">ATP-binding</keyword>
<sequence>MIHTRGLARDYRAKKEIVTAVKGIDIDVEPGELVAFLGPNGAGKSTTLRMLTTSLRPSRGTATVVGHDVHTQAKRIRGKIGYIGQGNGAGHNHRILDELVDHGRFYGLSSAESKRRAGQLLENFGLTSQARRAIGTLSGGQRRRVDIAMGMMHRPKLLFLDEPSTGLDPQNRVNLAEEIGRLRSELGMTVFLTTHYLEEADQLAERVMIIDGGAVIAEGSPTELKATLAGDRIRIGLADEMAAKAAAVFVGEHLPTARETTVEDATLTTAVDNGEATLPKLLRGLDSVGLEARSASVRLPTLDDVFLSLTGRTLRDADQAAQTEGSQG</sequence>
<keyword evidence="6" id="KW-0046">Antibiotic resistance</keyword>
<accession>A0A543B1F6</accession>
<dbReference type="PANTHER" id="PTHR42711">
    <property type="entry name" value="ABC TRANSPORTER ATP-BINDING PROTEIN"/>
    <property type="match status" value="1"/>
</dbReference>
<dbReference type="SMART" id="SM00382">
    <property type="entry name" value="AAA"/>
    <property type="match status" value="1"/>
</dbReference>
<evidence type="ECO:0000256" key="1">
    <source>
        <dbReference type="ARBA" id="ARBA00004202"/>
    </source>
</evidence>
<organism evidence="8 9">
    <name type="scientific">Stackebrandtia endophytica</name>
    <dbReference type="NCBI Taxonomy" id="1496996"/>
    <lineage>
        <taxon>Bacteria</taxon>
        <taxon>Bacillati</taxon>
        <taxon>Actinomycetota</taxon>
        <taxon>Actinomycetes</taxon>
        <taxon>Glycomycetales</taxon>
        <taxon>Glycomycetaceae</taxon>
        <taxon>Stackebrandtia</taxon>
    </lineage>
</organism>
<reference evidence="8 9" key="1">
    <citation type="submission" date="2019-06" db="EMBL/GenBank/DDBJ databases">
        <title>Sequencing the genomes of 1000 actinobacteria strains.</title>
        <authorList>
            <person name="Klenk H.-P."/>
        </authorList>
    </citation>
    <scope>NUCLEOTIDE SEQUENCE [LARGE SCALE GENOMIC DNA]</scope>
    <source>
        <strain evidence="8 9">DSM 45928</strain>
    </source>
</reference>
<evidence type="ECO:0000256" key="6">
    <source>
        <dbReference type="ARBA" id="ARBA00023251"/>
    </source>
</evidence>
<evidence type="ECO:0000259" key="7">
    <source>
        <dbReference type="PROSITE" id="PS50893"/>
    </source>
</evidence>
<dbReference type="EMBL" id="VFOW01000001">
    <property type="protein sequence ID" value="TQL78641.1"/>
    <property type="molecule type" value="Genomic_DNA"/>
</dbReference>
<dbReference type="Pfam" id="PF00005">
    <property type="entry name" value="ABC_tran"/>
    <property type="match status" value="1"/>
</dbReference>
<keyword evidence="4" id="KW-0547">Nucleotide-binding</keyword>
<dbReference type="GO" id="GO:0016887">
    <property type="term" value="F:ATP hydrolysis activity"/>
    <property type="evidence" value="ECO:0007669"/>
    <property type="project" value="InterPro"/>
</dbReference>
<dbReference type="PANTHER" id="PTHR42711:SF5">
    <property type="entry name" value="ABC TRANSPORTER ATP-BINDING PROTEIN NATA"/>
    <property type="match status" value="1"/>
</dbReference>
<feature type="domain" description="ABC transporter" evidence="7">
    <location>
        <begin position="2"/>
        <end position="237"/>
    </location>
</feature>
<keyword evidence="3" id="KW-0813">Transport</keyword>
<dbReference type="InParanoid" id="A0A543B1F6"/>
<dbReference type="InterPro" id="IPR003593">
    <property type="entry name" value="AAA+_ATPase"/>
</dbReference>
<dbReference type="SUPFAM" id="SSF52540">
    <property type="entry name" value="P-loop containing nucleoside triphosphate hydrolases"/>
    <property type="match status" value="1"/>
</dbReference>
<protein>
    <submittedName>
        <fullName evidence="8">ABC-2 type transport system ATP-binding protein</fullName>
    </submittedName>
</protein>
<name>A0A543B1F6_9ACTN</name>
<dbReference type="InterPro" id="IPR027417">
    <property type="entry name" value="P-loop_NTPase"/>
</dbReference>
<dbReference type="Proteomes" id="UP000317043">
    <property type="component" value="Unassembled WGS sequence"/>
</dbReference>
<dbReference type="RefSeq" id="WP_142043331.1">
    <property type="nucleotide sequence ID" value="NZ_JBHTGS010000003.1"/>
</dbReference>
<keyword evidence="9" id="KW-1185">Reference proteome</keyword>
<dbReference type="PROSITE" id="PS00211">
    <property type="entry name" value="ABC_TRANSPORTER_1"/>
    <property type="match status" value="1"/>
</dbReference>
<dbReference type="InterPro" id="IPR050763">
    <property type="entry name" value="ABC_transporter_ATP-binding"/>
</dbReference>
<dbReference type="GO" id="GO:0046677">
    <property type="term" value="P:response to antibiotic"/>
    <property type="evidence" value="ECO:0007669"/>
    <property type="project" value="UniProtKB-KW"/>
</dbReference>
<comment type="caution">
    <text evidence="8">The sequence shown here is derived from an EMBL/GenBank/DDBJ whole genome shotgun (WGS) entry which is preliminary data.</text>
</comment>
<dbReference type="InterPro" id="IPR003439">
    <property type="entry name" value="ABC_transporter-like_ATP-bd"/>
</dbReference>